<gene>
    <name evidence="1" type="ORF">LCGC14_2286420</name>
</gene>
<reference evidence="1" key="1">
    <citation type="journal article" date="2015" name="Nature">
        <title>Complex archaea that bridge the gap between prokaryotes and eukaryotes.</title>
        <authorList>
            <person name="Spang A."/>
            <person name="Saw J.H."/>
            <person name="Jorgensen S.L."/>
            <person name="Zaremba-Niedzwiedzka K."/>
            <person name="Martijn J."/>
            <person name="Lind A.E."/>
            <person name="van Eijk R."/>
            <person name="Schleper C."/>
            <person name="Guy L."/>
            <person name="Ettema T.J."/>
        </authorList>
    </citation>
    <scope>NUCLEOTIDE SEQUENCE</scope>
</reference>
<proteinExistence type="predicted"/>
<dbReference type="EMBL" id="LAZR01031930">
    <property type="protein sequence ID" value="KKL52341.1"/>
    <property type="molecule type" value="Genomic_DNA"/>
</dbReference>
<sequence length="94" mass="10695">MIWLERRFWCMIAENQLARRKGALGEDCPPCDGCQEILLCSGPIGLHACQTIDNMIADGTLKGPRKIYPFNHTRRRYLPADKKCLGKYTVVRNG</sequence>
<accession>A0A0F9DF11</accession>
<name>A0A0F9DF11_9ZZZZ</name>
<protein>
    <submittedName>
        <fullName evidence="1">Uncharacterized protein</fullName>
    </submittedName>
</protein>
<comment type="caution">
    <text evidence="1">The sequence shown here is derived from an EMBL/GenBank/DDBJ whole genome shotgun (WGS) entry which is preliminary data.</text>
</comment>
<evidence type="ECO:0000313" key="1">
    <source>
        <dbReference type="EMBL" id="KKL52341.1"/>
    </source>
</evidence>
<organism evidence="1">
    <name type="scientific">marine sediment metagenome</name>
    <dbReference type="NCBI Taxonomy" id="412755"/>
    <lineage>
        <taxon>unclassified sequences</taxon>
        <taxon>metagenomes</taxon>
        <taxon>ecological metagenomes</taxon>
    </lineage>
</organism>
<dbReference type="AlphaFoldDB" id="A0A0F9DF11"/>